<dbReference type="InterPro" id="IPR053140">
    <property type="entry name" value="GDSL_Rv0518-like"/>
</dbReference>
<dbReference type="SUPFAM" id="SSF52266">
    <property type="entry name" value="SGNH hydrolase"/>
    <property type="match status" value="1"/>
</dbReference>
<comment type="caution">
    <text evidence="1">The sequence shown here is derived from an EMBL/GenBank/DDBJ whole genome shotgun (WGS) entry which is preliminary data.</text>
</comment>
<dbReference type="AlphaFoldDB" id="A0A9W9SLV7"/>
<name>A0A9W9SLV7_9EURO</name>
<sequence>MAQSRHWVHTWAAMPMRAEADKLPPRIFVSLFLGVQDRLEDKLINQRLKIRNKAVFHNTTIRQTVKITLGTENYFRLRLSNAFGSDDLNIDRITVALAHDNLSGGSKIETNTLRNVTFDDGSMTTKIPGGAQAVSDPIEFGLPLPTNTVLTISLFLENGQDSQTGITSHPGSRTTSFCSLGNCVSETDLTDSSVQPIEHWFYISGIEVLAPRDSCAFAVIGDSITDGRCSTTDGNDRWPDLLFSRLQSDPVTASISILNQAAGGNRILADGIGPNVLSRLDRDILAHSGVEYVLIFEGVNDIGTAEANEQSQSTIGDQIIAGYRQIVTRVHARGIPIFAATITPFGRRKGEIVVDAEAEGLTGYSHPIRDRTRQRVNDWIRLSGVFDAVIDFDRVLRDDNDSAVLKKEFDSGDRLHPNKQAFHALAEAFPVDIFERFRAF</sequence>
<dbReference type="PANTHER" id="PTHR43784">
    <property type="entry name" value="GDSL-LIKE LIPASE/ACYLHYDROLASE, PUTATIVE (AFU_ORTHOLOGUE AFUA_2G00820)-RELATED"/>
    <property type="match status" value="1"/>
</dbReference>
<dbReference type="Pfam" id="PF00657">
    <property type="entry name" value="Lipase_GDSL"/>
    <property type="match status" value="1"/>
</dbReference>
<organism evidence="1 2">
    <name type="scientific">Penicillium cataractarum</name>
    <dbReference type="NCBI Taxonomy" id="2100454"/>
    <lineage>
        <taxon>Eukaryota</taxon>
        <taxon>Fungi</taxon>
        <taxon>Dikarya</taxon>
        <taxon>Ascomycota</taxon>
        <taxon>Pezizomycotina</taxon>
        <taxon>Eurotiomycetes</taxon>
        <taxon>Eurotiomycetidae</taxon>
        <taxon>Eurotiales</taxon>
        <taxon>Aspergillaceae</taxon>
        <taxon>Penicillium</taxon>
    </lineage>
</organism>
<gene>
    <name evidence="1" type="ORF">N7496_002082</name>
</gene>
<protein>
    <recommendedName>
        <fullName evidence="3">SGNH hydrolase-type esterase domain-containing protein</fullName>
    </recommendedName>
</protein>
<dbReference type="OrthoDB" id="10071171at2759"/>
<reference evidence="1" key="1">
    <citation type="submission" date="2022-11" db="EMBL/GenBank/DDBJ databases">
        <authorList>
            <person name="Petersen C."/>
        </authorList>
    </citation>
    <scope>NUCLEOTIDE SEQUENCE</scope>
    <source>
        <strain evidence="1">IBT 29864</strain>
    </source>
</reference>
<dbReference type="RefSeq" id="XP_056557225.1">
    <property type="nucleotide sequence ID" value="XM_056695013.1"/>
</dbReference>
<dbReference type="GeneID" id="81434190"/>
<accession>A0A9W9SLV7</accession>
<evidence type="ECO:0000313" key="1">
    <source>
        <dbReference type="EMBL" id="KAJ5379654.1"/>
    </source>
</evidence>
<evidence type="ECO:0000313" key="2">
    <source>
        <dbReference type="Proteomes" id="UP001147782"/>
    </source>
</evidence>
<dbReference type="GO" id="GO:0016788">
    <property type="term" value="F:hydrolase activity, acting on ester bonds"/>
    <property type="evidence" value="ECO:0007669"/>
    <property type="project" value="InterPro"/>
</dbReference>
<dbReference type="PANTHER" id="PTHR43784:SF3">
    <property type="entry name" value="GDSL FAMILY LIPASE"/>
    <property type="match status" value="1"/>
</dbReference>
<evidence type="ECO:0008006" key="3">
    <source>
        <dbReference type="Google" id="ProtNLM"/>
    </source>
</evidence>
<reference evidence="1" key="2">
    <citation type="journal article" date="2023" name="IMA Fungus">
        <title>Comparative genomic study of the Penicillium genus elucidates a diverse pangenome and 15 lateral gene transfer events.</title>
        <authorList>
            <person name="Petersen C."/>
            <person name="Sorensen T."/>
            <person name="Nielsen M.R."/>
            <person name="Sondergaard T.E."/>
            <person name="Sorensen J.L."/>
            <person name="Fitzpatrick D.A."/>
            <person name="Frisvad J.C."/>
            <person name="Nielsen K.L."/>
        </authorList>
    </citation>
    <scope>NUCLEOTIDE SEQUENCE</scope>
    <source>
        <strain evidence="1">IBT 29864</strain>
    </source>
</reference>
<dbReference type="InterPro" id="IPR036514">
    <property type="entry name" value="SGNH_hydro_sf"/>
</dbReference>
<dbReference type="Proteomes" id="UP001147782">
    <property type="component" value="Unassembled WGS sequence"/>
</dbReference>
<keyword evidence="2" id="KW-1185">Reference proteome</keyword>
<proteinExistence type="predicted"/>
<dbReference type="InterPro" id="IPR001087">
    <property type="entry name" value="GDSL"/>
</dbReference>
<dbReference type="Gene3D" id="3.40.50.1110">
    <property type="entry name" value="SGNH hydrolase"/>
    <property type="match status" value="1"/>
</dbReference>
<dbReference type="CDD" id="cd01830">
    <property type="entry name" value="XynE_like"/>
    <property type="match status" value="1"/>
</dbReference>
<dbReference type="EMBL" id="JAPZBS010000002">
    <property type="protein sequence ID" value="KAJ5379654.1"/>
    <property type="molecule type" value="Genomic_DNA"/>
</dbReference>